<comment type="caution">
    <text evidence="1">The sequence shown here is derived from an EMBL/GenBank/DDBJ whole genome shotgun (WGS) entry which is preliminary data.</text>
</comment>
<sequence>MVRVSMDVVRAMGRFMDAYNALDLDAILKRFRDNNEDLEILVADDIPMETWNRFCETFGPMDRLPRELRLQQFVWAAEKVWLVEFNIGPHGRVARYCDILLDRQLGDLLTFVGGATLFTPN</sequence>
<name>A0ABD3FYD6_9STRA</name>
<evidence type="ECO:0000313" key="1">
    <source>
        <dbReference type="EMBL" id="KAL3671928.1"/>
    </source>
</evidence>
<gene>
    <name evidence="1" type="ORF">V7S43_002595</name>
</gene>
<organism evidence="1 2">
    <name type="scientific">Phytophthora oleae</name>
    <dbReference type="NCBI Taxonomy" id="2107226"/>
    <lineage>
        <taxon>Eukaryota</taxon>
        <taxon>Sar</taxon>
        <taxon>Stramenopiles</taxon>
        <taxon>Oomycota</taxon>
        <taxon>Peronosporomycetes</taxon>
        <taxon>Peronosporales</taxon>
        <taxon>Peronosporaceae</taxon>
        <taxon>Phytophthora</taxon>
    </lineage>
</organism>
<accession>A0ABD3FYD6</accession>
<protein>
    <recommendedName>
        <fullName evidence="3">SnoaL-like domain-containing protein</fullName>
    </recommendedName>
</protein>
<proteinExistence type="predicted"/>
<reference evidence="1 2" key="1">
    <citation type="submission" date="2024-09" db="EMBL/GenBank/DDBJ databases">
        <title>Genome sequencing and assembly of Phytophthora oleae, isolate VK10A, causative agent of rot of olive drupes.</title>
        <authorList>
            <person name="Conti Taguali S."/>
            <person name="Riolo M."/>
            <person name="La Spada F."/>
            <person name="Cacciola S.O."/>
            <person name="Dionisio G."/>
        </authorList>
    </citation>
    <scope>NUCLEOTIDE SEQUENCE [LARGE SCALE GENOMIC DNA]</scope>
    <source>
        <strain evidence="1 2">VK10A</strain>
    </source>
</reference>
<dbReference type="EMBL" id="JBIMZQ010000004">
    <property type="protein sequence ID" value="KAL3671928.1"/>
    <property type="molecule type" value="Genomic_DNA"/>
</dbReference>
<evidence type="ECO:0000313" key="2">
    <source>
        <dbReference type="Proteomes" id="UP001632037"/>
    </source>
</evidence>
<evidence type="ECO:0008006" key="3">
    <source>
        <dbReference type="Google" id="ProtNLM"/>
    </source>
</evidence>
<dbReference type="AlphaFoldDB" id="A0ABD3FYD6"/>
<keyword evidence="2" id="KW-1185">Reference proteome</keyword>
<dbReference type="Proteomes" id="UP001632037">
    <property type="component" value="Unassembled WGS sequence"/>
</dbReference>